<organism evidence="3 4">
    <name type="scientific">Polarella glacialis</name>
    <name type="common">Dinoflagellate</name>
    <dbReference type="NCBI Taxonomy" id="89957"/>
    <lineage>
        <taxon>Eukaryota</taxon>
        <taxon>Sar</taxon>
        <taxon>Alveolata</taxon>
        <taxon>Dinophyceae</taxon>
        <taxon>Suessiales</taxon>
        <taxon>Suessiaceae</taxon>
        <taxon>Polarella</taxon>
    </lineage>
</organism>
<name>A0A813HAI5_POLGL</name>
<feature type="compositionally biased region" description="Low complexity" evidence="1">
    <location>
        <begin position="150"/>
        <end position="175"/>
    </location>
</feature>
<dbReference type="AlphaFoldDB" id="A0A813HAI5"/>
<feature type="signal peptide" evidence="2">
    <location>
        <begin position="1"/>
        <end position="29"/>
    </location>
</feature>
<keyword evidence="4" id="KW-1185">Reference proteome</keyword>
<accession>A0A813HAI5</accession>
<keyword evidence="2" id="KW-0732">Signal</keyword>
<sequence>PFAEQFLFSTALPWALAQWLVLSWPEGQASTNSATMSYGKVGGLTPAMQGKYWGEVIKKESHEHLSHALNTAPHLRRNHMEPPGNPKDFYKGTWCMLERRYDQAAGCPSPLVDMARRYTGLEPNSNMLSRPATGASSISAPNVSARPVTGMSMQSRRSQQSQQSGRSSRQRALGA</sequence>
<gene>
    <name evidence="3" type="ORF">PGLA1383_LOCUS50231</name>
</gene>
<dbReference type="EMBL" id="CAJNNV010031071">
    <property type="protein sequence ID" value="CAE8634581.1"/>
    <property type="molecule type" value="Genomic_DNA"/>
</dbReference>
<evidence type="ECO:0000256" key="2">
    <source>
        <dbReference type="SAM" id="SignalP"/>
    </source>
</evidence>
<evidence type="ECO:0000256" key="1">
    <source>
        <dbReference type="SAM" id="MobiDB-lite"/>
    </source>
</evidence>
<reference evidence="3" key="1">
    <citation type="submission" date="2021-02" db="EMBL/GenBank/DDBJ databases">
        <authorList>
            <person name="Dougan E. K."/>
            <person name="Rhodes N."/>
            <person name="Thang M."/>
            <person name="Chan C."/>
        </authorList>
    </citation>
    <scope>NUCLEOTIDE SEQUENCE</scope>
</reference>
<feature type="compositionally biased region" description="Polar residues" evidence="1">
    <location>
        <begin position="124"/>
        <end position="142"/>
    </location>
</feature>
<evidence type="ECO:0000313" key="3">
    <source>
        <dbReference type="EMBL" id="CAE8634581.1"/>
    </source>
</evidence>
<dbReference type="Proteomes" id="UP000654075">
    <property type="component" value="Unassembled WGS sequence"/>
</dbReference>
<comment type="caution">
    <text evidence="3">The sequence shown here is derived from an EMBL/GenBank/DDBJ whole genome shotgun (WGS) entry which is preliminary data.</text>
</comment>
<feature type="chain" id="PRO_5032539017" evidence="2">
    <location>
        <begin position="30"/>
        <end position="175"/>
    </location>
</feature>
<proteinExistence type="predicted"/>
<feature type="non-terminal residue" evidence="3">
    <location>
        <position position="1"/>
    </location>
</feature>
<protein>
    <submittedName>
        <fullName evidence="3">Uncharacterized protein</fullName>
    </submittedName>
</protein>
<feature type="region of interest" description="Disordered" evidence="1">
    <location>
        <begin position="124"/>
        <end position="175"/>
    </location>
</feature>
<evidence type="ECO:0000313" key="4">
    <source>
        <dbReference type="Proteomes" id="UP000654075"/>
    </source>
</evidence>